<dbReference type="EMBL" id="LUCM01006412">
    <property type="protein sequence ID" value="KAA0191314.1"/>
    <property type="molecule type" value="Genomic_DNA"/>
</dbReference>
<protein>
    <submittedName>
        <fullName evidence="3">Uncharacterized protein</fullName>
    </submittedName>
</protein>
<dbReference type="AlphaFoldDB" id="A0A8E0VFV3"/>
<evidence type="ECO:0000256" key="1">
    <source>
        <dbReference type="SAM" id="MobiDB-lite"/>
    </source>
</evidence>
<accession>A0A8E0VFV3</accession>
<organism evidence="3 4">
    <name type="scientific">Fasciolopsis buskii</name>
    <dbReference type="NCBI Taxonomy" id="27845"/>
    <lineage>
        <taxon>Eukaryota</taxon>
        <taxon>Metazoa</taxon>
        <taxon>Spiralia</taxon>
        <taxon>Lophotrochozoa</taxon>
        <taxon>Platyhelminthes</taxon>
        <taxon>Trematoda</taxon>
        <taxon>Digenea</taxon>
        <taxon>Plagiorchiida</taxon>
        <taxon>Echinostomata</taxon>
        <taxon>Echinostomatoidea</taxon>
        <taxon>Fasciolidae</taxon>
        <taxon>Fasciolopsis</taxon>
    </lineage>
</organism>
<dbReference type="Proteomes" id="UP000728185">
    <property type="component" value="Unassembled WGS sequence"/>
</dbReference>
<evidence type="ECO:0000256" key="2">
    <source>
        <dbReference type="SAM" id="Phobius"/>
    </source>
</evidence>
<keyword evidence="2" id="KW-0812">Transmembrane</keyword>
<comment type="caution">
    <text evidence="3">The sequence shown here is derived from an EMBL/GenBank/DDBJ whole genome shotgun (WGS) entry which is preliminary data.</text>
</comment>
<evidence type="ECO:0000313" key="3">
    <source>
        <dbReference type="EMBL" id="KAA0191314.1"/>
    </source>
</evidence>
<sequence length="86" mass="9537">MDFSFYTFSPTVDGFACLIIGTLIYNKVMNLSFIRGCGDPQEDEQPVISIANAADEHQQREQQFPNQPGVADGDEIPILSEKATRV</sequence>
<feature type="transmembrane region" description="Helical" evidence="2">
    <location>
        <begin position="6"/>
        <end position="25"/>
    </location>
</feature>
<proteinExistence type="predicted"/>
<name>A0A8E0VFV3_9TREM</name>
<keyword evidence="2" id="KW-0472">Membrane</keyword>
<reference evidence="3" key="1">
    <citation type="submission" date="2019-05" db="EMBL/GenBank/DDBJ databases">
        <title>Annotation for the trematode Fasciolopsis buski.</title>
        <authorList>
            <person name="Choi Y.-J."/>
        </authorList>
    </citation>
    <scope>NUCLEOTIDE SEQUENCE</scope>
    <source>
        <strain evidence="3">HT</strain>
        <tissue evidence="3">Whole worm</tissue>
    </source>
</reference>
<dbReference type="OrthoDB" id="29773at2759"/>
<keyword evidence="4" id="KW-1185">Reference proteome</keyword>
<evidence type="ECO:0000313" key="4">
    <source>
        <dbReference type="Proteomes" id="UP000728185"/>
    </source>
</evidence>
<gene>
    <name evidence="3" type="ORF">FBUS_11274</name>
</gene>
<feature type="region of interest" description="Disordered" evidence="1">
    <location>
        <begin position="58"/>
        <end position="86"/>
    </location>
</feature>
<keyword evidence="2" id="KW-1133">Transmembrane helix</keyword>